<evidence type="ECO:0000313" key="2">
    <source>
        <dbReference type="Proteomes" id="UP000814140"/>
    </source>
</evidence>
<proteinExistence type="predicted"/>
<sequence>MERLFHALAASGTGRAAPWKLASFRLATILRLCSIKCQSTIIAISRKIMDDRCLAPRMFGTHVPGYRRLQGLGEGEMDRQRLPIAAYCVTHPAKGALAGRFHDVPVAAYPAGRAKTRGLTARMPGIGPLLASTSLRPRNLDLRGVS</sequence>
<comment type="caution">
    <text evidence="1">The sequence shown here is derived from an EMBL/GenBank/DDBJ whole genome shotgun (WGS) entry which is preliminary data.</text>
</comment>
<reference evidence="1" key="2">
    <citation type="journal article" date="2022" name="New Phytol.">
        <title>Evolutionary transition to the ectomycorrhizal habit in the genomes of a hyperdiverse lineage of mushroom-forming fungi.</title>
        <authorList>
            <person name="Looney B."/>
            <person name="Miyauchi S."/>
            <person name="Morin E."/>
            <person name="Drula E."/>
            <person name="Courty P.E."/>
            <person name="Kohler A."/>
            <person name="Kuo A."/>
            <person name="LaButti K."/>
            <person name="Pangilinan J."/>
            <person name="Lipzen A."/>
            <person name="Riley R."/>
            <person name="Andreopoulos W."/>
            <person name="He G."/>
            <person name="Johnson J."/>
            <person name="Nolan M."/>
            <person name="Tritt A."/>
            <person name="Barry K.W."/>
            <person name="Grigoriev I.V."/>
            <person name="Nagy L.G."/>
            <person name="Hibbett D."/>
            <person name="Henrissat B."/>
            <person name="Matheny P.B."/>
            <person name="Labbe J."/>
            <person name="Martin F.M."/>
        </authorList>
    </citation>
    <scope>NUCLEOTIDE SEQUENCE</scope>
    <source>
        <strain evidence="1">HHB10654</strain>
    </source>
</reference>
<evidence type="ECO:0000313" key="1">
    <source>
        <dbReference type="EMBL" id="KAI0056672.1"/>
    </source>
</evidence>
<protein>
    <submittedName>
        <fullName evidence="1">Uncharacterized protein</fullName>
    </submittedName>
</protein>
<gene>
    <name evidence="1" type="ORF">BV25DRAFT_1552227</name>
</gene>
<reference evidence="1" key="1">
    <citation type="submission" date="2021-03" db="EMBL/GenBank/DDBJ databases">
        <authorList>
            <consortium name="DOE Joint Genome Institute"/>
            <person name="Ahrendt S."/>
            <person name="Looney B.P."/>
            <person name="Miyauchi S."/>
            <person name="Morin E."/>
            <person name="Drula E."/>
            <person name="Courty P.E."/>
            <person name="Chicoki N."/>
            <person name="Fauchery L."/>
            <person name="Kohler A."/>
            <person name="Kuo A."/>
            <person name="Labutti K."/>
            <person name="Pangilinan J."/>
            <person name="Lipzen A."/>
            <person name="Riley R."/>
            <person name="Andreopoulos W."/>
            <person name="He G."/>
            <person name="Johnson J."/>
            <person name="Barry K.W."/>
            <person name="Grigoriev I.V."/>
            <person name="Nagy L."/>
            <person name="Hibbett D."/>
            <person name="Henrissat B."/>
            <person name="Matheny P.B."/>
            <person name="Labbe J."/>
            <person name="Martin F."/>
        </authorList>
    </citation>
    <scope>NUCLEOTIDE SEQUENCE</scope>
    <source>
        <strain evidence="1">HHB10654</strain>
    </source>
</reference>
<organism evidence="1 2">
    <name type="scientific">Artomyces pyxidatus</name>
    <dbReference type="NCBI Taxonomy" id="48021"/>
    <lineage>
        <taxon>Eukaryota</taxon>
        <taxon>Fungi</taxon>
        <taxon>Dikarya</taxon>
        <taxon>Basidiomycota</taxon>
        <taxon>Agaricomycotina</taxon>
        <taxon>Agaricomycetes</taxon>
        <taxon>Russulales</taxon>
        <taxon>Auriscalpiaceae</taxon>
        <taxon>Artomyces</taxon>
    </lineage>
</organism>
<keyword evidence="2" id="KW-1185">Reference proteome</keyword>
<dbReference type="Proteomes" id="UP000814140">
    <property type="component" value="Unassembled WGS sequence"/>
</dbReference>
<name>A0ACB8SKC2_9AGAM</name>
<accession>A0ACB8SKC2</accession>
<dbReference type="EMBL" id="MU277260">
    <property type="protein sequence ID" value="KAI0056672.1"/>
    <property type="molecule type" value="Genomic_DNA"/>
</dbReference>